<reference evidence="1 2" key="1">
    <citation type="journal article" date="2019" name="Nat. Med.">
        <title>A library of human gut bacterial isolates paired with longitudinal multiomics data enables mechanistic microbiome research.</title>
        <authorList>
            <person name="Poyet M."/>
            <person name="Groussin M."/>
            <person name="Gibbons S.M."/>
            <person name="Avila-Pacheco J."/>
            <person name="Jiang X."/>
            <person name="Kearney S.M."/>
            <person name="Perrotta A.R."/>
            <person name="Berdy B."/>
            <person name="Zhao S."/>
            <person name="Lieberman T.D."/>
            <person name="Swanson P.K."/>
            <person name="Smith M."/>
            <person name="Roesemann S."/>
            <person name="Alexander J.E."/>
            <person name="Rich S.A."/>
            <person name="Livny J."/>
            <person name="Vlamakis H."/>
            <person name="Clish C."/>
            <person name="Bullock K."/>
            <person name="Deik A."/>
            <person name="Scott J."/>
            <person name="Pierce K.A."/>
            <person name="Xavier R.J."/>
            <person name="Alm E.J."/>
        </authorList>
    </citation>
    <scope>NUCLEOTIDE SEQUENCE [LARGE SCALE GENOMIC DNA]</scope>
    <source>
        <strain evidence="1 2">BIOML-A1</strain>
    </source>
</reference>
<proteinExistence type="predicted"/>
<dbReference type="AlphaFoldDB" id="A0A6L8T687"/>
<dbReference type="RefSeq" id="WP_161233975.1">
    <property type="nucleotide sequence ID" value="NZ_JBCLNB010000054.1"/>
</dbReference>
<gene>
    <name evidence="1" type="ORF">GT728_13970</name>
</gene>
<protein>
    <submittedName>
        <fullName evidence="1">Uncharacterized protein</fullName>
    </submittedName>
</protein>
<dbReference type="Proteomes" id="UP000477285">
    <property type="component" value="Unassembled WGS sequence"/>
</dbReference>
<accession>A0A6L8T687</accession>
<organism evidence="1 2">
    <name type="scientific">Blautia wexlerae</name>
    <dbReference type="NCBI Taxonomy" id="418240"/>
    <lineage>
        <taxon>Bacteria</taxon>
        <taxon>Bacillati</taxon>
        <taxon>Bacillota</taxon>
        <taxon>Clostridia</taxon>
        <taxon>Lachnospirales</taxon>
        <taxon>Lachnospiraceae</taxon>
        <taxon>Blautia</taxon>
    </lineage>
</organism>
<name>A0A6L8T687_9FIRM</name>
<sequence>MIKKAVKQQDFILEEADLLKIIDKAVSVNLIASSGEGECQLYELTDTGRYLSRQL</sequence>
<dbReference type="EMBL" id="WWVQ01000036">
    <property type="protein sequence ID" value="MZL34278.1"/>
    <property type="molecule type" value="Genomic_DNA"/>
</dbReference>
<evidence type="ECO:0000313" key="2">
    <source>
        <dbReference type="Proteomes" id="UP000477285"/>
    </source>
</evidence>
<evidence type="ECO:0000313" key="1">
    <source>
        <dbReference type="EMBL" id="MZL34278.1"/>
    </source>
</evidence>
<comment type="caution">
    <text evidence="1">The sequence shown here is derived from an EMBL/GenBank/DDBJ whole genome shotgun (WGS) entry which is preliminary data.</text>
</comment>